<accession>A0A6G0N214</accession>
<dbReference type="InterPro" id="IPR036397">
    <property type="entry name" value="RNaseH_sf"/>
</dbReference>
<dbReference type="Pfam" id="PF00665">
    <property type="entry name" value="rve"/>
    <property type="match status" value="1"/>
</dbReference>
<dbReference type="PROSITE" id="PS50994">
    <property type="entry name" value="INTEGRASE"/>
    <property type="match status" value="1"/>
</dbReference>
<feature type="domain" description="Integrase catalytic" evidence="1">
    <location>
        <begin position="109"/>
        <end position="244"/>
    </location>
</feature>
<dbReference type="GO" id="GO:0015074">
    <property type="term" value="P:DNA integration"/>
    <property type="evidence" value="ECO:0007669"/>
    <property type="project" value="InterPro"/>
</dbReference>
<evidence type="ECO:0000259" key="1">
    <source>
        <dbReference type="PROSITE" id="PS50994"/>
    </source>
</evidence>
<dbReference type="SUPFAM" id="SSF53098">
    <property type="entry name" value="Ribonuclease H-like"/>
    <property type="match status" value="1"/>
</dbReference>
<sequence length="244" mass="27209">MDGTSVTLSDVFYIPEVEGSLISVAKLAEKDVVAQFSMAKCVFRYGDATVMEAKRCGNVYKLKAVGDEVCHAATTSRKEPSAVVHARLGHIPFKRYEQLLTMADGVPRIADAPSDHTVKSAGVLDLIHSDVMGPMQTKTPGGCTYAVTFIDDFSRHVTVYFMKKKSQVLEKFKMFKADMENATGRKIKRLRSDNGGEYTGRLFKEYLSKQGIRHEKTVPYTPQQNGLAERMNRSLVEMARFPTP</sequence>
<reference evidence="2 3" key="1">
    <citation type="submission" date="2018-09" db="EMBL/GenBank/DDBJ databases">
        <title>Genomic investigation of the strawberry pathogen Phytophthora fragariae indicates pathogenicity is determined by transcriptional variation in three key races.</title>
        <authorList>
            <person name="Adams T.M."/>
            <person name="Armitage A.D."/>
            <person name="Sobczyk M.K."/>
            <person name="Bates H.J."/>
            <person name="Dunwell J.M."/>
            <person name="Nellist C.F."/>
            <person name="Harrison R.J."/>
        </authorList>
    </citation>
    <scope>NUCLEOTIDE SEQUENCE [LARGE SCALE GENOMIC DNA]</scope>
    <source>
        <strain evidence="2 3">BC-23</strain>
    </source>
</reference>
<evidence type="ECO:0000313" key="3">
    <source>
        <dbReference type="Proteomes" id="UP000476176"/>
    </source>
</evidence>
<dbReference type="PANTHER" id="PTHR42648:SF28">
    <property type="entry name" value="TRANSPOSON-ENCODED PROTEIN WITH RIBONUCLEASE H-LIKE AND RETROVIRUS ZINC FINGER-LIKE DOMAINS"/>
    <property type="match status" value="1"/>
</dbReference>
<dbReference type="InterPro" id="IPR001584">
    <property type="entry name" value="Integrase_cat-core"/>
</dbReference>
<name>A0A6G0N214_9STRA</name>
<dbReference type="GO" id="GO:0003676">
    <property type="term" value="F:nucleic acid binding"/>
    <property type="evidence" value="ECO:0007669"/>
    <property type="project" value="InterPro"/>
</dbReference>
<organism evidence="2 3">
    <name type="scientific">Phytophthora fragariae</name>
    <dbReference type="NCBI Taxonomy" id="53985"/>
    <lineage>
        <taxon>Eukaryota</taxon>
        <taxon>Sar</taxon>
        <taxon>Stramenopiles</taxon>
        <taxon>Oomycota</taxon>
        <taxon>Peronosporomycetes</taxon>
        <taxon>Peronosporales</taxon>
        <taxon>Peronosporaceae</taxon>
        <taxon>Phytophthora</taxon>
    </lineage>
</organism>
<dbReference type="PANTHER" id="PTHR42648">
    <property type="entry name" value="TRANSPOSASE, PUTATIVE-RELATED"/>
    <property type="match status" value="1"/>
</dbReference>
<evidence type="ECO:0000313" key="2">
    <source>
        <dbReference type="EMBL" id="KAE9190635.1"/>
    </source>
</evidence>
<dbReference type="InterPro" id="IPR012337">
    <property type="entry name" value="RNaseH-like_sf"/>
</dbReference>
<gene>
    <name evidence="2" type="ORF">PF004_g21844</name>
</gene>
<protein>
    <recommendedName>
        <fullName evidence="1">Integrase catalytic domain-containing protein</fullName>
    </recommendedName>
</protein>
<dbReference type="Proteomes" id="UP000476176">
    <property type="component" value="Unassembled WGS sequence"/>
</dbReference>
<dbReference type="EMBL" id="QXGC01002114">
    <property type="protein sequence ID" value="KAE9190635.1"/>
    <property type="molecule type" value="Genomic_DNA"/>
</dbReference>
<dbReference type="InterPro" id="IPR039537">
    <property type="entry name" value="Retrotran_Ty1/copia-like"/>
</dbReference>
<dbReference type="Gene3D" id="3.30.420.10">
    <property type="entry name" value="Ribonuclease H-like superfamily/Ribonuclease H"/>
    <property type="match status" value="1"/>
</dbReference>
<proteinExistence type="predicted"/>
<dbReference type="AlphaFoldDB" id="A0A6G0N214"/>
<comment type="caution">
    <text evidence="2">The sequence shown here is derived from an EMBL/GenBank/DDBJ whole genome shotgun (WGS) entry which is preliminary data.</text>
</comment>